<dbReference type="GeneID" id="141455958"/>
<dbReference type="Proteomes" id="UP000015103">
    <property type="component" value="Unassembled WGS sequence"/>
</dbReference>
<dbReference type="GO" id="GO:0062129">
    <property type="term" value="C:chitin-based extracellular matrix"/>
    <property type="evidence" value="ECO:0007669"/>
    <property type="project" value="TreeGrafter"/>
</dbReference>
<dbReference type="HOGENOM" id="CLU_065450_4_0_1"/>
<dbReference type="STRING" id="13249.T1HFV7"/>
<proteinExistence type="predicted"/>
<reference evidence="1" key="1">
    <citation type="submission" date="2015-05" db="UniProtKB">
        <authorList>
            <consortium name="EnsemblMetazoa"/>
        </authorList>
    </citation>
    <scope>IDENTIFICATION</scope>
</reference>
<dbReference type="EnsemblMetazoa" id="RPRC002929-RA">
    <property type="protein sequence ID" value="RPRC002929-PA"/>
    <property type="gene ID" value="RPRC002929"/>
</dbReference>
<dbReference type="PANTHER" id="PTHR10380">
    <property type="entry name" value="CUTICLE PROTEIN"/>
    <property type="match status" value="1"/>
</dbReference>
<sequence length="117" mass="12709">MNFLAILILVTAVATYANAQHQTPFTHSMPALLYSEIRDDAGQYSLTYSTPNGQSHSEQALLKRNAEGTGNILVKQGSFSYIAPDGKPITVNYVADENGFQPKGTHLPQLEQPLSTS</sequence>
<evidence type="ECO:0000313" key="1">
    <source>
        <dbReference type="EnsemblMetazoa" id="RPRC002929-PA"/>
    </source>
</evidence>
<dbReference type="VEuPathDB" id="VectorBase:RPRC002929"/>
<name>T1HFV7_RHOPR</name>
<accession>T1HFV7</accession>
<dbReference type="Pfam" id="PF00379">
    <property type="entry name" value="Chitin_bind_4"/>
    <property type="match status" value="1"/>
</dbReference>
<dbReference type="InParanoid" id="T1HFV7"/>
<dbReference type="PANTHER" id="PTHR10380:SF173">
    <property type="entry name" value="CUTICULAR PROTEIN 47EF, ISOFORM C-RELATED"/>
    <property type="match status" value="1"/>
</dbReference>
<dbReference type="eggNOG" id="ENOG502SUB7">
    <property type="taxonomic scope" value="Eukaryota"/>
</dbReference>
<dbReference type="GO" id="GO:0008010">
    <property type="term" value="F:structural constituent of chitin-based larval cuticle"/>
    <property type="evidence" value="ECO:0007669"/>
    <property type="project" value="TreeGrafter"/>
</dbReference>
<protein>
    <submittedName>
        <fullName evidence="1">Uncharacterized protein</fullName>
    </submittedName>
</protein>
<dbReference type="PRINTS" id="PR00947">
    <property type="entry name" value="CUTICLE"/>
</dbReference>
<dbReference type="PROSITE" id="PS00233">
    <property type="entry name" value="CHIT_BIND_RR_1"/>
    <property type="match status" value="1"/>
</dbReference>
<organism evidence="1 2">
    <name type="scientific">Rhodnius prolixus</name>
    <name type="common">Triatomid bug</name>
    <dbReference type="NCBI Taxonomy" id="13249"/>
    <lineage>
        <taxon>Eukaryota</taxon>
        <taxon>Metazoa</taxon>
        <taxon>Ecdysozoa</taxon>
        <taxon>Arthropoda</taxon>
        <taxon>Hexapoda</taxon>
        <taxon>Insecta</taxon>
        <taxon>Pterygota</taxon>
        <taxon>Neoptera</taxon>
        <taxon>Paraneoptera</taxon>
        <taxon>Hemiptera</taxon>
        <taxon>Heteroptera</taxon>
        <taxon>Panheteroptera</taxon>
        <taxon>Cimicomorpha</taxon>
        <taxon>Reduviidae</taxon>
        <taxon>Triatominae</taxon>
        <taxon>Rhodnius</taxon>
    </lineage>
</organism>
<evidence type="ECO:0000313" key="2">
    <source>
        <dbReference type="Proteomes" id="UP000015103"/>
    </source>
</evidence>
<dbReference type="InterPro" id="IPR000618">
    <property type="entry name" value="Insect_cuticle"/>
</dbReference>
<dbReference type="EMBL" id="ACPB03001438">
    <property type="status" value="NOT_ANNOTATED_CDS"/>
    <property type="molecule type" value="Genomic_DNA"/>
</dbReference>
<dbReference type="InterPro" id="IPR031311">
    <property type="entry name" value="CHIT_BIND_RR_consensus"/>
</dbReference>
<dbReference type="InterPro" id="IPR050468">
    <property type="entry name" value="Cuticle_Struct_Prot"/>
</dbReference>
<dbReference type="RefSeq" id="XP_073987577.1">
    <property type="nucleotide sequence ID" value="XM_074131476.1"/>
</dbReference>
<dbReference type="PROSITE" id="PS51155">
    <property type="entry name" value="CHIT_BIND_RR_2"/>
    <property type="match status" value="1"/>
</dbReference>
<keyword evidence="2" id="KW-1185">Reference proteome</keyword>
<dbReference type="AlphaFoldDB" id="T1HFV7"/>
<dbReference type="OMA" id="YSEIRDD"/>